<dbReference type="GO" id="GO:0006352">
    <property type="term" value="P:DNA-templated transcription initiation"/>
    <property type="evidence" value="ECO:0007669"/>
    <property type="project" value="InterPro"/>
</dbReference>
<dbReference type="GO" id="GO:0003677">
    <property type="term" value="F:DNA binding"/>
    <property type="evidence" value="ECO:0007669"/>
    <property type="project" value="UniProtKB-KW"/>
</dbReference>
<dbReference type="GO" id="GO:0003899">
    <property type="term" value="F:DNA-directed RNA polymerase activity"/>
    <property type="evidence" value="ECO:0007669"/>
    <property type="project" value="InterPro"/>
</dbReference>
<dbReference type="InterPro" id="IPR013324">
    <property type="entry name" value="RNA_pol_sigma_r3/r4-like"/>
</dbReference>
<evidence type="ECO:0000313" key="9">
    <source>
        <dbReference type="Proteomes" id="UP000272140"/>
    </source>
</evidence>
<dbReference type="InterPro" id="IPR012845">
    <property type="entry name" value="RNA_pol_sigma_FliA_WhiG"/>
</dbReference>
<accession>A0A3Q9FAB6</accession>
<dbReference type="SUPFAM" id="SSF88946">
    <property type="entry name" value="Sigma2 domain of RNA polymerase sigma factors"/>
    <property type="match status" value="1"/>
</dbReference>
<dbReference type="NCBIfam" id="TIGR02937">
    <property type="entry name" value="sigma70-ECF"/>
    <property type="match status" value="1"/>
</dbReference>
<evidence type="ECO:0000259" key="6">
    <source>
        <dbReference type="Pfam" id="PF04545"/>
    </source>
</evidence>
<dbReference type="Gene3D" id="1.10.1740.10">
    <property type="match status" value="1"/>
</dbReference>
<gene>
    <name evidence="7" type="ORF">D5R55_19165</name>
    <name evidence="8" type="ORF">EGT41_17705</name>
</gene>
<dbReference type="CDD" id="cd06171">
    <property type="entry name" value="Sigma70_r4"/>
    <property type="match status" value="1"/>
</dbReference>
<keyword evidence="2" id="KW-0731">Sigma factor</keyword>
<organism evidence="7 10">
    <name type="scientific">Burkholderia cenocepacia</name>
    <dbReference type="NCBI Taxonomy" id="95486"/>
    <lineage>
        <taxon>Bacteria</taxon>
        <taxon>Pseudomonadati</taxon>
        <taxon>Pseudomonadota</taxon>
        <taxon>Betaproteobacteria</taxon>
        <taxon>Burkholderiales</taxon>
        <taxon>Burkholderiaceae</taxon>
        <taxon>Burkholderia</taxon>
        <taxon>Burkholderia cepacia complex</taxon>
    </lineage>
</organism>
<dbReference type="PRINTS" id="PR00046">
    <property type="entry name" value="SIGMA70FCT"/>
</dbReference>
<evidence type="ECO:0000256" key="3">
    <source>
        <dbReference type="ARBA" id="ARBA00023125"/>
    </source>
</evidence>
<dbReference type="Pfam" id="PF04545">
    <property type="entry name" value="Sigma70_r4"/>
    <property type="match status" value="1"/>
</dbReference>
<reference evidence="9" key="2">
    <citation type="submission" date="2018-11" db="EMBL/GenBank/DDBJ databases">
        <title>FDA dAtabase for Regulatory Grade micrObial Sequences (FDA-ARGOS): Supporting development and validation of Infectious Disease Dx tests.</title>
        <authorList>
            <person name="Goldberg B."/>
            <person name="Campos J."/>
            <person name="Tallon L."/>
            <person name="Sadzewicz L."/>
            <person name="Zhao X."/>
            <person name="Vavikolanu K."/>
            <person name="Mehta A."/>
            <person name="Aluvathingal J."/>
            <person name="Nadendla S."/>
            <person name="Geyer C."/>
            <person name="Nandy P."/>
            <person name="Yan Y."/>
            <person name="Sichtig H."/>
        </authorList>
    </citation>
    <scope>NUCLEOTIDE SEQUENCE [LARGE SCALE GENOMIC DNA]</scope>
    <source>
        <strain evidence="9">FDAARGOS_544</strain>
    </source>
</reference>
<evidence type="ECO:0000259" key="5">
    <source>
        <dbReference type="Pfam" id="PF04542"/>
    </source>
</evidence>
<feature type="domain" description="RNA polymerase sigma-70 region 2" evidence="5">
    <location>
        <begin position="29"/>
        <end position="99"/>
    </location>
</feature>
<reference evidence="7 10" key="3">
    <citation type="submission" date="2018-12" db="EMBL/GenBank/DDBJ databases">
        <title>Cadmium resistance mechanism in endophytic bacteria Burkholderia cenocepacia YG-3.</title>
        <authorList>
            <person name="Zhang X."/>
            <person name="Wang X."/>
            <person name="Zhu Y."/>
        </authorList>
    </citation>
    <scope>NUCLEOTIDE SEQUENCE [LARGE SCALE GENOMIC DNA]</scope>
    <source>
        <strain evidence="7 10">YG-3</strain>
    </source>
</reference>
<dbReference type="AlphaFoldDB" id="A0A3Q9FAB6"/>
<dbReference type="InterPro" id="IPR007627">
    <property type="entry name" value="RNA_pol_sigma70_r2"/>
</dbReference>
<dbReference type="PANTHER" id="PTHR30385:SF7">
    <property type="entry name" value="RNA POLYMERASE SIGMA FACTOR FLIA"/>
    <property type="match status" value="1"/>
</dbReference>
<dbReference type="Gene3D" id="1.20.140.160">
    <property type="match status" value="1"/>
</dbReference>
<dbReference type="InterPro" id="IPR000943">
    <property type="entry name" value="RNA_pol_sigma70"/>
</dbReference>
<keyword evidence="1" id="KW-0805">Transcription regulation</keyword>
<evidence type="ECO:0000256" key="2">
    <source>
        <dbReference type="ARBA" id="ARBA00023082"/>
    </source>
</evidence>
<proteinExistence type="predicted"/>
<dbReference type="EMBL" id="RKIO01000003">
    <property type="protein sequence ID" value="RSC10298.1"/>
    <property type="molecule type" value="Genomic_DNA"/>
</dbReference>
<dbReference type="NCBIfam" id="NF005413">
    <property type="entry name" value="PRK06986.1"/>
    <property type="match status" value="1"/>
</dbReference>
<dbReference type="PANTHER" id="PTHR30385">
    <property type="entry name" value="SIGMA FACTOR F FLAGELLAR"/>
    <property type="match status" value="1"/>
</dbReference>
<dbReference type="Pfam" id="PF04542">
    <property type="entry name" value="Sigma70_r2"/>
    <property type="match status" value="1"/>
</dbReference>
<evidence type="ECO:0000256" key="4">
    <source>
        <dbReference type="ARBA" id="ARBA00023163"/>
    </source>
</evidence>
<name>A0A3Q9FAB6_9BURK</name>
<evidence type="ECO:0000313" key="10">
    <source>
        <dbReference type="Proteomes" id="UP000277191"/>
    </source>
</evidence>
<dbReference type="Proteomes" id="UP000277191">
    <property type="component" value="Chromosome 2"/>
</dbReference>
<dbReference type="SUPFAM" id="SSF88659">
    <property type="entry name" value="Sigma3 and sigma4 domains of RNA polymerase sigma factors"/>
    <property type="match status" value="2"/>
</dbReference>
<evidence type="ECO:0000256" key="1">
    <source>
        <dbReference type="ARBA" id="ARBA00023015"/>
    </source>
</evidence>
<dbReference type="InterPro" id="IPR007630">
    <property type="entry name" value="RNA_pol_sigma70_r4"/>
</dbReference>
<feature type="domain" description="RNA polymerase sigma-70 region 4" evidence="6">
    <location>
        <begin position="188"/>
        <end position="237"/>
    </location>
</feature>
<evidence type="ECO:0000313" key="7">
    <source>
        <dbReference type="EMBL" id="AZQ53109.1"/>
    </source>
</evidence>
<reference evidence="8" key="1">
    <citation type="submission" date="2018-11" db="EMBL/GenBank/DDBJ databases">
        <title>FDA dAtabase for Regulatory Grade micrObial Sequences (FDA-ARGOS): Supporting development and validation of Infectious Disease Dx tests.</title>
        <authorList>
            <person name="Plongla R."/>
            <person name="Gilligan P."/>
            <person name="Tallon L.J."/>
            <person name="Sadzewicz L."/>
            <person name="Zhao X."/>
            <person name="Vavikolanu K."/>
            <person name="Mehta A."/>
            <person name="Aluvathingal J."/>
            <person name="Nadendla S."/>
            <person name="Geyer C."/>
            <person name="Nandy P."/>
            <person name="Yan Y."/>
            <person name="Sichtig H."/>
        </authorList>
    </citation>
    <scope>NUCLEOTIDE SEQUENCE</scope>
    <source>
        <strain evidence="8">FDAARGOS_544</strain>
    </source>
</reference>
<dbReference type="RefSeq" id="WP_054928511.1">
    <property type="nucleotide sequence ID" value="NZ_CP034546.1"/>
</dbReference>
<keyword evidence="3" id="KW-0238">DNA-binding</keyword>
<dbReference type="InterPro" id="IPR014284">
    <property type="entry name" value="RNA_pol_sigma-70_dom"/>
</dbReference>
<evidence type="ECO:0000313" key="8">
    <source>
        <dbReference type="EMBL" id="RSC10298.1"/>
    </source>
</evidence>
<dbReference type="Proteomes" id="UP000272140">
    <property type="component" value="Unassembled WGS sequence"/>
</dbReference>
<keyword evidence="4" id="KW-0804">Transcription</keyword>
<sequence>MTATIYTEYQSVQRENQTLSPADEARWMTQYAPLVKRIVRKLASQAGGAMEACDLEQLGLMGLLEALRRYGEPDDEFEHFALFRVRGAILDELRRQDWRPRSARQGAHRLRSTERALRRELRRDPTKEEVCNVLKIGDDEYEQLQLDDCAQEFVSFDALLEEDAERYECGGSDGIEHRAMLRHSLEQALGVLDAREQQIIQLYYEFDLSQAEIGAVLGLTRARVCQINKSALVKMRKRLSQH</sequence>
<protein>
    <submittedName>
        <fullName evidence="7">FliA/WhiG family RNA polymerase sigma factor</fullName>
    </submittedName>
</protein>
<dbReference type="InterPro" id="IPR013325">
    <property type="entry name" value="RNA_pol_sigma_r2"/>
</dbReference>
<dbReference type="EMBL" id="CP034546">
    <property type="protein sequence ID" value="AZQ53109.1"/>
    <property type="molecule type" value="Genomic_DNA"/>
</dbReference>
<dbReference type="NCBIfam" id="TIGR02479">
    <property type="entry name" value="FliA_WhiG"/>
    <property type="match status" value="1"/>
</dbReference>
<dbReference type="GO" id="GO:0016987">
    <property type="term" value="F:sigma factor activity"/>
    <property type="evidence" value="ECO:0007669"/>
    <property type="project" value="UniProtKB-KW"/>
</dbReference>